<dbReference type="GO" id="GO:0016887">
    <property type="term" value="F:ATP hydrolysis activity"/>
    <property type="evidence" value="ECO:0007669"/>
    <property type="project" value="InterPro"/>
</dbReference>
<keyword evidence="9" id="KW-1185">Reference proteome</keyword>
<reference evidence="9" key="1">
    <citation type="submission" date="2018-08" db="EMBL/GenBank/DDBJ databases">
        <authorList>
            <person name="Hornung B."/>
        </authorList>
    </citation>
    <scope>NUCLEOTIDE SEQUENCE [LARGE SCALE GENOMIC DNA]</scope>
</reference>
<proteinExistence type="inferred from homology"/>
<dbReference type="Proteomes" id="UP000263928">
    <property type="component" value="Unassembled WGS sequence"/>
</dbReference>
<evidence type="ECO:0000256" key="7">
    <source>
        <dbReference type="ARBA" id="ARBA00023136"/>
    </source>
</evidence>
<evidence type="ECO:0000256" key="1">
    <source>
        <dbReference type="ARBA" id="ARBA00004202"/>
    </source>
</evidence>
<dbReference type="AlphaFoldDB" id="A0A383S4W8"/>
<keyword evidence="6" id="KW-0067">ATP-binding</keyword>
<dbReference type="InterPro" id="IPR003439">
    <property type="entry name" value="ABC_transporter-like_ATP-bd"/>
</dbReference>
<evidence type="ECO:0000313" key="8">
    <source>
        <dbReference type="EMBL" id="SYZ32419.1"/>
    </source>
</evidence>
<dbReference type="SMART" id="SM00382">
    <property type="entry name" value="AAA"/>
    <property type="match status" value="1"/>
</dbReference>
<keyword evidence="3" id="KW-0813">Transport</keyword>
<dbReference type="CDD" id="cd03257">
    <property type="entry name" value="ABC_NikE_OppD_transporters"/>
    <property type="match status" value="1"/>
</dbReference>
<organism evidence="8 9">
    <name type="scientific">Propionibacterium australiense</name>
    <dbReference type="NCBI Taxonomy" id="119981"/>
    <lineage>
        <taxon>Bacteria</taxon>
        <taxon>Bacillati</taxon>
        <taxon>Actinomycetota</taxon>
        <taxon>Actinomycetes</taxon>
        <taxon>Propionibacteriales</taxon>
        <taxon>Propionibacteriaceae</taxon>
        <taxon>Propionibacterium</taxon>
    </lineage>
</organism>
<dbReference type="PROSITE" id="PS00211">
    <property type="entry name" value="ABC_TRANSPORTER_1"/>
    <property type="match status" value="1"/>
</dbReference>
<comment type="similarity">
    <text evidence="2">Belongs to the ABC transporter superfamily.</text>
</comment>
<keyword evidence="4" id="KW-1003">Cell membrane</keyword>
<dbReference type="PANTHER" id="PTHR43297:SF2">
    <property type="entry name" value="DIPEPTIDE TRANSPORT ATP-BINDING PROTEIN DPPD"/>
    <property type="match status" value="1"/>
</dbReference>
<dbReference type="Gene3D" id="3.40.50.300">
    <property type="entry name" value="P-loop containing nucleotide triphosphate hydrolases"/>
    <property type="match status" value="1"/>
</dbReference>
<dbReference type="PANTHER" id="PTHR43297">
    <property type="entry name" value="OLIGOPEPTIDE TRANSPORT ATP-BINDING PROTEIN APPD"/>
    <property type="match status" value="1"/>
</dbReference>
<dbReference type="InterPro" id="IPR017871">
    <property type="entry name" value="ABC_transporter-like_CS"/>
</dbReference>
<keyword evidence="5" id="KW-0547">Nucleotide-binding</keyword>
<dbReference type="Pfam" id="PF00005">
    <property type="entry name" value="ABC_tran"/>
    <property type="match status" value="1"/>
</dbReference>
<dbReference type="PROSITE" id="PS50893">
    <property type="entry name" value="ABC_TRANSPORTER_2"/>
    <property type="match status" value="1"/>
</dbReference>
<evidence type="ECO:0000313" key="9">
    <source>
        <dbReference type="Proteomes" id="UP000263928"/>
    </source>
</evidence>
<dbReference type="InterPro" id="IPR050388">
    <property type="entry name" value="ABC_Ni/Peptide_Import"/>
</dbReference>
<gene>
    <name evidence="8" type="ORF">PROPAUS_0298</name>
</gene>
<comment type="subcellular location">
    <subcellularLocation>
        <location evidence="1">Cell membrane</location>
        <topology evidence="1">Peripheral membrane protein</topology>
    </subcellularLocation>
</comment>
<evidence type="ECO:0000256" key="2">
    <source>
        <dbReference type="ARBA" id="ARBA00005417"/>
    </source>
</evidence>
<dbReference type="SUPFAM" id="SSF52540">
    <property type="entry name" value="P-loop containing nucleoside triphosphate hydrolases"/>
    <property type="match status" value="1"/>
</dbReference>
<keyword evidence="7" id="KW-0472">Membrane</keyword>
<dbReference type="EMBL" id="UNQJ01000001">
    <property type="protein sequence ID" value="SYZ32419.1"/>
    <property type="molecule type" value="Genomic_DNA"/>
</dbReference>
<dbReference type="InterPro" id="IPR003593">
    <property type="entry name" value="AAA+_ATPase"/>
</dbReference>
<evidence type="ECO:0000256" key="5">
    <source>
        <dbReference type="ARBA" id="ARBA00022741"/>
    </source>
</evidence>
<dbReference type="EC" id="3.6.1.3" evidence="8"/>
<evidence type="ECO:0000256" key="3">
    <source>
        <dbReference type="ARBA" id="ARBA00022448"/>
    </source>
</evidence>
<keyword evidence="8" id="KW-0378">Hydrolase</keyword>
<name>A0A383S4W8_9ACTN</name>
<dbReference type="InterPro" id="IPR027417">
    <property type="entry name" value="P-loop_NTPase"/>
</dbReference>
<dbReference type="GO" id="GO:0005886">
    <property type="term" value="C:plasma membrane"/>
    <property type="evidence" value="ECO:0007669"/>
    <property type="project" value="UniProtKB-SubCell"/>
</dbReference>
<sequence>MVGILTVRDLNVTAGQRALVRGLSFSIAAGECVALLGASGSGKSLTAESLLGTLPAGLERTGRIELDGADVSHARPQDRAGMAAVFQATATALNPLMRVGGQFRLAGHEPHEVAATLADLDFDDPDRVLGSYPMQLSGGQRQRVCLALAVMCRPRILVADEPTSALDTVSQAEVISAVRDQTGPGRAALLFITHDVALASGLCERAMVMHEGRIVADEDIATLLARSGEDYVGRLVSAAHAMSELSTAGESA</sequence>
<dbReference type="RefSeq" id="WP_170175691.1">
    <property type="nucleotide sequence ID" value="NZ_LR134442.1"/>
</dbReference>
<evidence type="ECO:0000256" key="6">
    <source>
        <dbReference type="ARBA" id="ARBA00022840"/>
    </source>
</evidence>
<accession>A0A383S4W8</accession>
<evidence type="ECO:0000256" key="4">
    <source>
        <dbReference type="ARBA" id="ARBA00022475"/>
    </source>
</evidence>
<protein>
    <submittedName>
        <fullName evidence="8">ABC transporter</fullName>
        <ecNumber evidence="8">3.6.1.3</ecNumber>
    </submittedName>
</protein>
<dbReference type="GO" id="GO:0005524">
    <property type="term" value="F:ATP binding"/>
    <property type="evidence" value="ECO:0007669"/>
    <property type="project" value="UniProtKB-KW"/>
</dbReference>